<dbReference type="GO" id="GO:0090575">
    <property type="term" value="C:RNA polymerase II transcription regulator complex"/>
    <property type="evidence" value="ECO:0007669"/>
    <property type="project" value="TreeGrafter"/>
</dbReference>
<dbReference type="GO" id="GO:0003677">
    <property type="term" value="F:DNA binding"/>
    <property type="evidence" value="ECO:0007669"/>
    <property type="project" value="UniProtKB-KW"/>
</dbReference>
<keyword evidence="1" id="KW-0805">Transcription regulation</keyword>
<dbReference type="PROSITE" id="PS50888">
    <property type="entry name" value="BHLH"/>
    <property type="match status" value="1"/>
</dbReference>
<sequence>MSSMQQTHYNQTFDVVDPVFYSQQPQHQHQHQPQQQHVQQYMTLQQLELERIRQVQQQAAIQQQRALEMMYYQQEMQHQSPQNHQMDPLLLSNEHLNELMTTQMGHFSPSSSASPPSHSMSHFPNQQDGASNASGSNKAQKRAEHNAIERARRECLNTKFQQLAHSLPNLQNDRRPSKGTIIERTLEYVKQTVQKEERFQSEIDQLRQANENLIYKMTSDHFGADSTIEEVDEELEYEDSNTPDCDDNFSSRSSVTSVSSHHMYSFTEQQQPQNAFEKAGDTSFINGGSPALLL</sequence>
<feature type="compositionally biased region" description="Polar residues" evidence="7">
    <location>
        <begin position="125"/>
        <end position="138"/>
    </location>
</feature>
<dbReference type="GO" id="GO:0045944">
    <property type="term" value="P:positive regulation of transcription by RNA polymerase II"/>
    <property type="evidence" value="ECO:0007669"/>
    <property type="project" value="TreeGrafter"/>
</dbReference>
<evidence type="ECO:0000256" key="2">
    <source>
        <dbReference type="ARBA" id="ARBA00023125"/>
    </source>
</evidence>
<name>S2K335_MUCC1</name>
<dbReference type="OrthoDB" id="8964853at2759"/>
<gene>
    <name evidence="9" type="ORF">HMPREF1544_06611</name>
</gene>
<dbReference type="Gene3D" id="4.10.280.10">
    <property type="entry name" value="Helix-loop-helix DNA-binding domain"/>
    <property type="match status" value="1"/>
</dbReference>
<evidence type="ECO:0000256" key="1">
    <source>
        <dbReference type="ARBA" id="ARBA00023015"/>
    </source>
</evidence>
<dbReference type="EMBL" id="KE123985">
    <property type="protein sequence ID" value="EPB86635.1"/>
    <property type="molecule type" value="Genomic_DNA"/>
</dbReference>
<feature type="domain" description="BHLH" evidence="8">
    <location>
        <begin position="140"/>
        <end position="192"/>
    </location>
</feature>
<dbReference type="GO" id="GO:0046983">
    <property type="term" value="F:protein dimerization activity"/>
    <property type="evidence" value="ECO:0007669"/>
    <property type="project" value="InterPro"/>
</dbReference>
<evidence type="ECO:0000256" key="7">
    <source>
        <dbReference type="SAM" id="MobiDB-lite"/>
    </source>
</evidence>
<feature type="coiled-coil region" evidence="6">
    <location>
        <begin position="189"/>
        <end position="216"/>
    </location>
</feature>
<proteinExistence type="predicted"/>
<feature type="region of interest" description="Disordered" evidence="7">
    <location>
        <begin position="104"/>
        <end position="145"/>
    </location>
</feature>
<keyword evidence="4" id="KW-0804">Transcription</keyword>
<keyword evidence="3" id="KW-0010">Activator</keyword>
<dbReference type="AlphaFoldDB" id="S2K335"/>
<dbReference type="PANTHER" id="PTHR10328:SF3">
    <property type="entry name" value="PROTEIN MAX"/>
    <property type="match status" value="1"/>
</dbReference>
<keyword evidence="2" id="KW-0238">DNA-binding</keyword>
<evidence type="ECO:0000256" key="6">
    <source>
        <dbReference type="SAM" id="Coils"/>
    </source>
</evidence>
<dbReference type="SMART" id="SM00353">
    <property type="entry name" value="HLH"/>
    <property type="match status" value="1"/>
</dbReference>
<dbReference type="VEuPathDB" id="FungiDB:HMPREF1544_06611"/>
<dbReference type="InterPro" id="IPR036638">
    <property type="entry name" value="HLH_DNA-bd_sf"/>
</dbReference>
<keyword evidence="6" id="KW-0175">Coiled coil</keyword>
<dbReference type="STRING" id="1220926.S2K335"/>
<reference evidence="10" key="1">
    <citation type="submission" date="2013-05" db="EMBL/GenBank/DDBJ databases">
        <title>The Genome sequence of Mucor circinelloides f. circinelloides 1006PhL.</title>
        <authorList>
            <consortium name="The Broad Institute Genomics Platform"/>
            <person name="Cuomo C."/>
            <person name="Earl A."/>
            <person name="Findley K."/>
            <person name="Lee S.C."/>
            <person name="Walker B."/>
            <person name="Young S."/>
            <person name="Zeng Q."/>
            <person name="Gargeya S."/>
            <person name="Fitzgerald M."/>
            <person name="Haas B."/>
            <person name="Abouelleil A."/>
            <person name="Allen A.W."/>
            <person name="Alvarado L."/>
            <person name="Arachchi H.M."/>
            <person name="Berlin A.M."/>
            <person name="Chapman S.B."/>
            <person name="Gainer-Dewar J."/>
            <person name="Goldberg J."/>
            <person name="Griggs A."/>
            <person name="Gujja S."/>
            <person name="Hansen M."/>
            <person name="Howarth C."/>
            <person name="Imamovic A."/>
            <person name="Ireland A."/>
            <person name="Larimer J."/>
            <person name="McCowan C."/>
            <person name="Murphy C."/>
            <person name="Pearson M."/>
            <person name="Poon T.W."/>
            <person name="Priest M."/>
            <person name="Roberts A."/>
            <person name="Saif S."/>
            <person name="Shea T."/>
            <person name="Sisk P."/>
            <person name="Sykes S."/>
            <person name="Wortman J."/>
            <person name="Nusbaum C."/>
            <person name="Birren B."/>
        </authorList>
    </citation>
    <scope>NUCLEOTIDE SEQUENCE [LARGE SCALE GENOMIC DNA]</scope>
    <source>
        <strain evidence="10">1006PhL</strain>
    </source>
</reference>
<evidence type="ECO:0000256" key="5">
    <source>
        <dbReference type="ARBA" id="ARBA00023242"/>
    </source>
</evidence>
<feature type="compositionally biased region" description="Low complexity" evidence="7">
    <location>
        <begin position="106"/>
        <end position="124"/>
    </location>
</feature>
<dbReference type="PANTHER" id="PTHR10328">
    <property type="entry name" value="PROTEIN MAX MYC-ASSOCIATED FACTOR X"/>
    <property type="match status" value="1"/>
</dbReference>
<accession>S2K335</accession>
<evidence type="ECO:0000313" key="9">
    <source>
        <dbReference type="EMBL" id="EPB86635.1"/>
    </source>
</evidence>
<dbReference type="InterPro" id="IPR011598">
    <property type="entry name" value="bHLH_dom"/>
</dbReference>
<keyword evidence="10" id="KW-1185">Reference proteome</keyword>
<evidence type="ECO:0000259" key="8">
    <source>
        <dbReference type="PROSITE" id="PS50888"/>
    </source>
</evidence>
<protein>
    <recommendedName>
        <fullName evidence="8">BHLH domain-containing protein</fullName>
    </recommendedName>
</protein>
<dbReference type="SUPFAM" id="SSF47459">
    <property type="entry name" value="HLH, helix-loop-helix DNA-binding domain"/>
    <property type="match status" value="1"/>
</dbReference>
<dbReference type="InParanoid" id="S2K335"/>
<dbReference type="eggNOG" id="ENOG502TJ3Y">
    <property type="taxonomic scope" value="Eukaryota"/>
</dbReference>
<dbReference type="GO" id="GO:0003700">
    <property type="term" value="F:DNA-binding transcription factor activity"/>
    <property type="evidence" value="ECO:0007669"/>
    <property type="project" value="TreeGrafter"/>
</dbReference>
<dbReference type="Pfam" id="PF00010">
    <property type="entry name" value="HLH"/>
    <property type="match status" value="1"/>
</dbReference>
<organism evidence="9 10">
    <name type="scientific">Mucor circinelloides f. circinelloides (strain 1006PhL)</name>
    <name type="common">Mucormycosis agent</name>
    <name type="synonym">Calyptromyces circinelloides</name>
    <dbReference type="NCBI Taxonomy" id="1220926"/>
    <lineage>
        <taxon>Eukaryota</taxon>
        <taxon>Fungi</taxon>
        <taxon>Fungi incertae sedis</taxon>
        <taxon>Mucoromycota</taxon>
        <taxon>Mucoromycotina</taxon>
        <taxon>Mucoromycetes</taxon>
        <taxon>Mucorales</taxon>
        <taxon>Mucorineae</taxon>
        <taxon>Mucoraceae</taxon>
        <taxon>Mucor</taxon>
    </lineage>
</organism>
<dbReference type="Proteomes" id="UP000014254">
    <property type="component" value="Unassembled WGS sequence"/>
</dbReference>
<evidence type="ECO:0000313" key="10">
    <source>
        <dbReference type="Proteomes" id="UP000014254"/>
    </source>
</evidence>
<dbReference type="OMA" id="SSHHMYS"/>
<evidence type="ECO:0000256" key="4">
    <source>
        <dbReference type="ARBA" id="ARBA00023163"/>
    </source>
</evidence>
<evidence type="ECO:0000256" key="3">
    <source>
        <dbReference type="ARBA" id="ARBA00023159"/>
    </source>
</evidence>
<keyword evidence="5" id="KW-0539">Nucleus</keyword>